<reference evidence="1 2" key="1">
    <citation type="journal article" date="2019" name="Commun. Biol.">
        <title>The bagworm genome reveals a unique fibroin gene that provides high tensile strength.</title>
        <authorList>
            <person name="Kono N."/>
            <person name="Nakamura H."/>
            <person name="Ohtoshi R."/>
            <person name="Tomita M."/>
            <person name="Numata K."/>
            <person name="Arakawa K."/>
        </authorList>
    </citation>
    <scope>NUCLEOTIDE SEQUENCE [LARGE SCALE GENOMIC DNA]</scope>
</reference>
<name>A0A4C2A0L5_EUMVA</name>
<proteinExistence type="predicted"/>
<gene>
    <name evidence="1" type="ORF">EVAR_73776_1</name>
</gene>
<comment type="caution">
    <text evidence="1">The sequence shown here is derived from an EMBL/GenBank/DDBJ whole genome shotgun (WGS) entry which is preliminary data.</text>
</comment>
<accession>A0A4C2A0L5</accession>
<sequence>MKQYSQQGRRSVSKFGRSAHAALGTGSSRARPFYSGARLVSEVRGQLRVEQSEQQTQQLSGRVVGSEWETTLGVTAMHLGTEELTRNSRIVCHTDYLDS</sequence>
<dbReference type="AlphaFoldDB" id="A0A4C2A0L5"/>
<protein>
    <submittedName>
        <fullName evidence="1">Uncharacterized protein</fullName>
    </submittedName>
</protein>
<dbReference type="Proteomes" id="UP000299102">
    <property type="component" value="Unassembled WGS sequence"/>
</dbReference>
<organism evidence="1 2">
    <name type="scientific">Eumeta variegata</name>
    <name type="common">Bagworm moth</name>
    <name type="synonym">Eumeta japonica</name>
    <dbReference type="NCBI Taxonomy" id="151549"/>
    <lineage>
        <taxon>Eukaryota</taxon>
        <taxon>Metazoa</taxon>
        <taxon>Ecdysozoa</taxon>
        <taxon>Arthropoda</taxon>
        <taxon>Hexapoda</taxon>
        <taxon>Insecta</taxon>
        <taxon>Pterygota</taxon>
        <taxon>Neoptera</taxon>
        <taxon>Endopterygota</taxon>
        <taxon>Lepidoptera</taxon>
        <taxon>Glossata</taxon>
        <taxon>Ditrysia</taxon>
        <taxon>Tineoidea</taxon>
        <taxon>Psychidae</taxon>
        <taxon>Oiketicinae</taxon>
        <taxon>Eumeta</taxon>
    </lineage>
</organism>
<dbReference type="EMBL" id="BGZK01002280">
    <property type="protein sequence ID" value="GBP92515.1"/>
    <property type="molecule type" value="Genomic_DNA"/>
</dbReference>
<keyword evidence="2" id="KW-1185">Reference proteome</keyword>
<evidence type="ECO:0000313" key="2">
    <source>
        <dbReference type="Proteomes" id="UP000299102"/>
    </source>
</evidence>
<evidence type="ECO:0000313" key="1">
    <source>
        <dbReference type="EMBL" id="GBP92515.1"/>
    </source>
</evidence>